<evidence type="ECO:0000259" key="5">
    <source>
        <dbReference type="Pfam" id="PF16363"/>
    </source>
</evidence>
<dbReference type="EC" id="4.2.1.47" evidence="3"/>
<evidence type="ECO:0000313" key="6">
    <source>
        <dbReference type="EMBL" id="WPB85253.1"/>
    </source>
</evidence>
<dbReference type="Proteomes" id="UP001305521">
    <property type="component" value="Chromosome"/>
</dbReference>
<dbReference type="InterPro" id="IPR016040">
    <property type="entry name" value="NAD(P)-bd_dom"/>
</dbReference>
<dbReference type="InterPro" id="IPR036291">
    <property type="entry name" value="NAD(P)-bd_dom_sf"/>
</dbReference>
<protein>
    <recommendedName>
        <fullName evidence="3">GDP-mannose 4,6-dehydratase</fullName>
        <ecNumber evidence="3">4.2.1.47</ecNumber>
    </recommendedName>
</protein>
<evidence type="ECO:0000313" key="7">
    <source>
        <dbReference type="Proteomes" id="UP001305521"/>
    </source>
</evidence>
<name>A0ABZ0PIT2_9PROT</name>
<dbReference type="Pfam" id="PF16363">
    <property type="entry name" value="GDP_Man_Dehyd"/>
    <property type="match status" value="1"/>
</dbReference>
<gene>
    <name evidence="6" type="ORF">R9Z33_24595</name>
</gene>
<accession>A0ABZ0PIT2</accession>
<dbReference type="RefSeq" id="WP_318649219.1">
    <property type="nucleotide sequence ID" value="NZ_CP137852.1"/>
</dbReference>
<dbReference type="InterPro" id="IPR006368">
    <property type="entry name" value="GDP_Man_deHydtase"/>
</dbReference>
<evidence type="ECO:0000256" key="2">
    <source>
        <dbReference type="ARBA" id="ARBA00009263"/>
    </source>
</evidence>
<sequence>MSRPVALIIGITGQDGSFLAELLLGKGYAVHGLRRRTSLPNLGNLAALGADLHLHHGDLTEGGSLLRVLQRVRPDEVYNLVGMSLAAGRAPQNAAALHALGTQRLLDALRLHDPGRAVRLFQGSSYEIFGPGGAAPADETAGFAPDSPAGVARLQAYWLIAGARERHGMHASSGIAFPHASARAAPDALLRHIARGAAALAVGAAPPLTLGALDHAQHWGHARDHAEAAWRMLQQPQPGDFVLAGGPVHPLRLVVERAFALAGAPLTWQGEGWAETGRCATSGRVLVRLDPAGPACRGPLGDAARARRLLGWEPATELDAMLAEILEDERMAVARQTA</sequence>
<reference evidence="6 7" key="1">
    <citation type="submission" date="2023-11" db="EMBL/GenBank/DDBJ databases">
        <title>Arctic aerobic anoxygenic photoheterotroph Sediminicoccus rosea KRV36 adapts its photosynthesis to long days of polar summer.</title>
        <authorList>
            <person name="Tomasch J."/>
            <person name="Kopejtka K."/>
            <person name="Bily T."/>
            <person name="Gardiner A.T."/>
            <person name="Gardian Z."/>
            <person name="Shivaramu S."/>
            <person name="Koblizek M."/>
            <person name="Engelhardt F."/>
            <person name="Kaftan D."/>
        </authorList>
    </citation>
    <scope>NUCLEOTIDE SEQUENCE [LARGE SCALE GENOMIC DNA]</scope>
    <source>
        <strain evidence="6 7">R-30</strain>
    </source>
</reference>
<proteinExistence type="inferred from homology"/>
<evidence type="ECO:0000256" key="3">
    <source>
        <dbReference type="ARBA" id="ARBA00011989"/>
    </source>
</evidence>
<organism evidence="6 7">
    <name type="scientific">Sediminicoccus rosea</name>
    <dbReference type="NCBI Taxonomy" id="1225128"/>
    <lineage>
        <taxon>Bacteria</taxon>
        <taxon>Pseudomonadati</taxon>
        <taxon>Pseudomonadota</taxon>
        <taxon>Alphaproteobacteria</taxon>
        <taxon>Acetobacterales</taxon>
        <taxon>Roseomonadaceae</taxon>
        <taxon>Sediminicoccus</taxon>
    </lineage>
</organism>
<dbReference type="SUPFAM" id="SSF51735">
    <property type="entry name" value="NAD(P)-binding Rossmann-fold domains"/>
    <property type="match status" value="1"/>
</dbReference>
<dbReference type="EMBL" id="CP137852">
    <property type="protein sequence ID" value="WPB85253.1"/>
    <property type="molecule type" value="Genomic_DNA"/>
</dbReference>
<feature type="domain" description="NAD(P)-binding" evidence="5">
    <location>
        <begin position="7"/>
        <end position="324"/>
    </location>
</feature>
<evidence type="ECO:0000256" key="4">
    <source>
        <dbReference type="ARBA" id="ARBA00023239"/>
    </source>
</evidence>
<dbReference type="GO" id="GO:0008446">
    <property type="term" value="F:GDP-mannose 4,6-dehydratase activity"/>
    <property type="evidence" value="ECO:0007669"/>
    <property type="project" value="UniProtKB-EC"/>
</dbReference>
<dbReference type="PANTHER" id="PTHR43715:SF1">
    <property type="entry name" value="GDP-MANNOSE 4,6 DEHYDRATASE"/>
    <property type="match status" value="1"/>
</dbReference>
<dbReference type="Gene3D" id="3.40.50.720">
    <property type="entry name" value="NAD(P)-binding Rossmann-like Domain"/>
    <property type="match status" value="1"/>
</dbReference>
<keyword evidence="4 6" id="KW-0456">Lyase</keyword>
<dbReference type="Gene3D" id="3.90.25.10">
    <property type="entry name" value="UDP-galactose 4-epimerase, domain 1"/>
    <property type="match status" value="1"/>
</dbReference>
<evidence type="ECO:0000256" key="1">
    <source>
        <dbReference type="ARBA" id="ARBA00001937"/>
    </source>
</evidence>
<keyword evidence="7" id="KW-1185">Reference proteome</keyword>
<comment type="cofactor">
    <cofactor evidence="1">
        <name>NADP(+)</name>
        <dbReference type="ChEBI" id="CHEBI:58349"/>
    </cofactor>
</comment>
<comment type="similarity">
    <text evidence="2">Belongs to the NAD(P)-dependent epimerase/dehydratase family. GDP-mannose 4,6-dehydratase subfamily.</text>
</comment>
<dbReference type="PANTHER" id="PTHR43715">
    <property type="entry name" value="GDP-MANNOSE 4,6-DEHYDRATASE"/>
    <property type="match status" value="1"/>
</dbReference>